<organism evidence="4">
    <name type="scientific">marine metagenome</name>
    <dbReference type="NCBI Taxonomy" id="408172"/>
    <lineage>
        <taxon>unclassified sequences</taxon>
        <taxon>metagenomes</taxon>
        <taxon>ecological metagenomes</taxon>
    </lineage>
</organism>
<dbReference type="SMART" id="SM00642">
    <property type="entry name" value="Aamy"/>
    <property type="match status" value="1"/>
</dbReference>
<dbReference type="Pfam" id="PF00128">
    <property type="entry name" value="Alpha-amylase"/>
    <property type="match status" value="1"/>
</dbReference>
<keyword evidence="1" id="KW-0378">Hydrolase</keyword>
<dbReference type="GO" id="GO:0009313">
    <property type="term" value="P:oligosaccharide catabolic process"/>
    <property type="evidence" value="ECO:0007669"/>
    <property type="project" value="TreeGrafter"/>
</dbReference>
<dbReference type="InterPro" id="IPR006047">
    <property type="entry name" value="GH13_cat_dom"/>
</dbReference>
<keyword evidence="2" id="KW-0326">Glycosidase</keyword>
<dbReference type="SUPFAM" id="SSF51011">
    <property type="entry name" value="Glycosyl hydrolase domain"/>
    <property type="match status" value="1"/>
</dbReference>
<evidence type="ECO:0000313" key="4">
    <source>
        <dbReference type="EMBL" id="SUZ79931.1"/>
    </source>
</evidence>
<dbReference type="Gene3D" id="2.60.40.1180">
    <property type="entry name" value="Golgi alpha-mannosidase II"/>
    <property type="match status" value="1"/>
</dbReference>
<dbReference type="GO" id="GO:0004556">
    <property type="term" value="F:alpha-amylase activity"/>
    <property type="evidence" value="ECO:0007669"/>
    <property type="project" value="TreeGrafter"/>
</dbReference>
<dbReference type="PANTHER" id="PTHR10357:SF179">
    <property type="entry name" value="NEUTRAL AND BASIC AMINO ACID TRANSPORT PROTEIN RBAT"/>
    <property type="match status" value="1"/>
</dbReference>
<evidence type="ECO:0000259" key="3">
    <source>
        <dbReference type="SMART" id="SM00642"/>
    </source>
</evidence>
<dbReference type="Gene3D" id="3.90.400.10">
    <property type="entry name" value="Oligo-1,6-glucosidase, Domain 2"/>
    <property type="match status" value="1"/>
</dbReference>
<dbReference type="InterPro" id="IPR045857">
    <property type="entry name" value="O16G_dom_2"/>
</dbReference>
<name>A0A381QKS3_9ZZZZ</name>
<dbReference type="InterPro" id="IPR013780">
    <property type="entry name" value="Glyco_hydro_b"/>
</dbReference>
<dbReference type="InterPro" id="IPR017853">
    <property type="entry name" value="GH"/>
</dbReference>
<dbReference type="Gene3D" id="3.20.20.80">
    <property type="entry name" value="Glycosidases"/>
    <property type="match status" value="1"/>
</dbReference>
<dbReference type="AlphaFoldDB" id="A0A381QKS3"/>
<feature type="domain" description="Glycosyl hydrolase family 13 catalytic" evidence="3">
    <location>
        <begin position="24"/>
        <end position="422"/>
    </location>
</feature>
<dbReference type="FunFam" id="3.90.400.10:FF:000002">
    <property type="entry name" value="Sucrose isomerase"/>
    <property type="match status" value="1"/>
</dbReference>
<accession>A0A381QKS3</accession>
<sequence>MSNAGNYIKGTLNEDWWKSAVIYQIYPRSFYDSNNDGIGDLKGVIEKLDHLNDGNGGGLGIDAIWISPFFPSPQADFGYDVSEYCDIDSDYGTLEDFDRLVNEAHLRGVKIILDLVLNHSSDQHKWFQESRKNRINAKADWYVWADPKPDGALPNNWLAVFGGAAWTYEPQRKQYYLHNFLPEQPDLNWYNPEVREALADVVRFWMNLGVDGFRLDTANYYAHDRQLRDNPKRPAVSLPMEDGQEANPLSGYITKYSKDRPENLEFIHFLRNIFNEKASITSIAEIGSGSGLDTTLKLGTDYVKHGDGLHMAYTFAMLSKEMNAEYFDHVVRFTEEMIEDGWPCWSLSNHDCTRMITRFNCFAEREGFQQMMLLLLLSLRGTPIIYYGEEVDMEEYPISKDEVRDPQGIRFWPDIKGRDGCRLPFPWDSTAPNQGFNSGAKPWLPAKNNLSLDQALAYPYSSYNVLREMLKIRKAHPALHSGHFREVLIEGECYVFERKLEKETLLIAANFSAEDHDINLPHKTLKDLTPKALMRRCTIKNDKLKLPGCGYFLGEI</sequence>
<dbReference type="SUPFAM" id="SSF51445">
    <property type="entry name" value="(Trans)glycosidases"/>
    <property type="match status" value="1"/>
</dbReference>
<evidence type="ECO:0000256" key="1">
    <source>
        <dbReference type="ARBA" id="ARBA00022801"/>
    </source>
</evidence>
<dbReference type="PANTHER" id="PTHR10357">
    <property type="entry name" value="ALPHA-AMYLASE FAMILY MEMBER"/>
    <property type="match status" value="1"/>
</dbReference>
<evidence type="ECO:0000256" key="2">
    <source>
        <dbReference type="ARBA" id="ARBA00023295"/>
    </source>
</evidence>
<proteinExistence type="predicted"/>
<protein>
    <recommendedName>
        <fullName evidence="3">Glycosyl hydrolase family 13 catalytic domain-containing protein</fullName>
    </recommendedName>
</protein>
<reference evidence="4" key="1">
    <citation type="submission" date="2018-05" db="EMBL/GenBank/DDBJ databases">
        <authorList>
            <person name="Lanie J.A."/>
            <person name="Ng W.-L."/>
            <person name="Kazmierczak K.M."/>
            <person name="Andrzejewski T.M."/>
            <person name="Davidsen T.M."/>
            <person name="Wayne K.J."/>
            <person name="Tettelin H."/>
            <person name="Glass J.I."/>
            <person name="Rusch D."/>
            <person name="Podicherti R."/>
            <person name="Tsui H.-C.T."/>
            <person name="Winkler M.E."/>
        </authorList>
    </citation>
    <scope>NUCLEOTIDE SEQUENCE</scope>
</reference>
<gene>
    <name evidence="4" type="ORF">METZ01_LOCUS32785</name>
</gene>
<dbReference type="EMBL" id="UINC01001406">
    <property type="protein sequence ID" value="SUZ79931.1"/>
    <property type="molecule type" value="Genomic_DNA"/>
</dbReference>